<comment type="caution">
    <text evidence="1">The sequence shown here is derived from an EMBL/GenBank/DDBJ whole genome shotgun (WGS) entry which is preliminary data.</text>
</comment>
<reference evidence="1 2" key="2">
    <citation type="submission" date="2017-10" db="EMBL/GenBank/DDBJ databases">
        <title>Genome analyses suggest a sexual origin of heterokaryosis in a supposedly ancient asexual fungus.</title>
        <authorList>
            <person name="Corradi N."/>
            <person name="Sedzielewska K."/>
            <person name="Noel J."/>
            <person name="Charron P."/>
            <person name="Farinelli L."/>
            <person name="Marton T."/>
            <person name="Kruger M."/>
            <person name="Pelin A."/>
            <person name="Brachmann A."/>
            <person name="Corradi N."/>
        </authorList>
    </citation>
    <scope>NUCLEOTIDE SEQUENCE [LARGE SCALE GENOMIC DNA]</scope>
    <source>
        <strain evidence="1 2">A1</strain>
    </source>
</reference>
<accession>A0A2N0QVL6</accession>
<dbReference type="EMBL" id="LLXH01002790">
    <property type="protein sequence ID" value="PKC55098.1"/>
    <property type="molecule type" value="Genomic_DNA"/>
</dbReference>
<gene>
    <name evidence="1" type="ORF">RhiirA1_476166</name>
</gene>
<protein>
    <submittedName>
        <fullName evidence="1">Uncharacterized protein</fullName>
    </submittedName>
</protein>
<evidence type="ECO:0000313" key="1">
    <source>
        <dbReference type="EMBL" id="PKC55098.1"/>
    </source>
</evidence>
<dbReference type="VEuPathDB" id="FungiDB:RhiirFUN_007617"/>
<dbReference type="AlphaFoldDB" id="A0A2N0QVL6"/>
<proteinExistence type="predicted"/>
<sequence>MPIYRNLPIITVQDPKHAKKTARNQLHSGARLLVLGNNVILYRHLLTLAQSPDHALYMWDVVNVDKQDDGAAYRVFHSDILAQIYQTGLENNEMQSLFAYLFVLGDLFDSYLNCNISHKERIIMAMRGYFFLNMWIEYIEDSSKLYNSMFSIAKNFISPQSFKIFTNLAKSLILLIISHREFYSSYPLYPWEHGTEAIEHVFGISRQITNDFSFYEFFKIQQRIAYQNKIIRQNMQIQKEKTSASENIFDFDSNFKSNENIDILRTWQNDNAIHDAIKIAYEDAAKFIKVLGIKLLNDKSIPRFYGSTSHQSMAISNYLNISSDNSDDINDISGFDFNNDESDLNEDYSLTNAALEVSQLSQLADLEQQTNEPEQEHKLSDLSKIELDYILNTSKKYFPMIELEQNELFYIDGSMNISQIIQIPNLLVSEFFRNDSTFELINRSRKERWMGRKKLENIGLPQHVKASNISYANVTDNNPLQENNFILYISKEEILLGKVLSIYKLVSKRHAYISFSKDIDSLSYISVATYINIDGNLFSPASKTGGNLFAHITPKQVIYHFDNSSDVIYTNSTVVNLIGRLCLIGNSWEIFDFFHKNI</sequence>
<evidence type="ECO:0000313" key="2">
    <source>
        <dbReference type="Proteomes" id="UP000232688"/>
    </source>
</evidence>
<dbReference type="Proteomes" id="UP000232688">
    <property type="component" value="Unassembled WGS sequence"/>
</dbReference>
<dbReference type="VEuPathDB" id="FungiDB:RhiirA1_476166"/>
<organism evidence="1 2">
    <name type="scientific">Rhizophagus irregularis</name>
    <dbReference type="NCBI Taxonomy" id="588596"/>
    <lineage>
        <taxon>Eukaryota</taxon>
        <taxon>Fungi</taxon>
        <taxon>Fungi incertae sedis</taxon>
        <taxon>Mucoromycota</taxon>
        <taxon>Glomeromycotina</taxon>
        <taxon>Glomeromycetes</taxon>
        <taxon>Glomerales</taxon>
        <taxon>Glomeraceae</taxon>
        <taxon>Rhizophagus</taxon>
    </lineage>
</organism>
<name>A0A2N0QVL6_9GLOM</name>
<reference evidence="1 2" key="1">
    <citation type="submission" date="2017-10" db="EMBL/GenBank/DDBJ databases">
        <title>Extensive intraspecific genome diversity in a model arbuscular mycorrhizal fungus.</title>
        <authorList>
            <person name="Chen E.C.H."/>
            <person name="Morin E."/>
            <person name="Baudet D."/>
            <person name="Noel J."/>
            <person name="Ndikumana S."/>
            <person name="Charron P."/>
            <person name="St-Onge C."/>
            <person name="Giorgi J."/>
            <person name="Grigoriev I.V."/>
            <person name="Roux C."/>
            <person name="Martin F.M."/>
            <person name="Corradi N."/>
        </authorList>
    </citation>
    <scope>NUCLEOTIDE SEQUENCE [LARGE SCALE GENOMIC DNA]</scope>
    <source>
        <strain evidence="1 2">A1</strain>
    </source>
</reference>
<dbReference type="VEuPathDB" id="FungiDB:FUN_010413"/>